<comment type="caution">
    <text evidence="1">The sequence shown here is derived from an EMBL/GenBank/DDBJ whole genome shotgun (WGS) entry which is preliminary data.</text>
</comment>
<organism evidence="1 2">
    <name type="scientific">Arachis hypogaea</name>
    <name type="common">Peanut</name>
    <dbReference type="NCBI Taxonomy" id="3818"/>
    <lineage>
        <taxon>Eukaryota</taxon>
        <taxon>Viridiplantae</taxon>
        <taxon>Streptophyta</taxon>
        <taxon>Embryophyta</taxon>
        <taxon>Tracheophyta</taxon>
        <taxon>Spermatophyta</taxon>
        <taxon>Magnoliopsida</taxon>
        <taxon>eudicotyledons</taxon>
        <taxon>Gunneridae</taxon>
        <taxon>Pentapetalae</taxon>
        <taxon>rosids</taxon>
        <taxon>fabids</taxon>
        <taxon>Fabales</taxon>
        <taxon>Fabaceae</taxon>
        <taxon>Papilionoideae</taxon>
        <taxon>50 kb inversion clade</taxon>
        <taxon>dalbergioids sensu lato</taxon>
        <taxon>Dalbergieae</taxon>
        <taxon>Pterocarpus clade</taxon>
        <taxon>Arachis</taxon>
    </lineage>
</organism>
<name>A0A444YBZ7_ARAHY</name>
<gene>
    <name evidence="1" type="ORF">Ahy_B07g087386</name>
</gene>
<accession>A0A444YBZ7</accession>
<evidence type="ECO:0000313" key="2">
    <source>
        <dbReference type="Proteomes" id="UP000289738"/>
    </source>
</evidence>
<dbReference type="Proteomes" id="UP000289738">
    <property type="component" value="Chromosome B07"/>
</dbReference>
<dbReference type="AlphaFoldDB" id="A0A444YBZ7"/>
<reference evidence="1 2" key="1">
    <citation type="submission" date="2019-01" db="EMBL/GenBank/DDBJ databases">
        <title>Sequencing of cultivated peanut Arachis hypogaea provides insights into genome evolution and oil improvement.</title>
        <authorList>
            <person name="Chen X."/>
        </authorList>
    </citation>
    <scope>NUCLEOTIDE SEQUENCE [LARGE SCALE GENOMIC DNA]</scope>
    <source>
        <strain evidence="2">cv. Fuhuasheng</strain>
        <tissue evidence="1">Leaves</tissue>
    </source>
</reference>
<dbReference type="EMBL" id="SDMP01000017">
    <property type="protein sequence ID" value="RYQ99446.1"/>
    <property type="molecule type" value="Genomic_DNA"/>
</dbReference>
<sequence length="243" mass="28504">MTNIIKRMYDHPWPSYKKIFSETRERWFQKWAVNFIWDKEHDALIGKIYDHQMGRQLQQMLEDVRERHDYLTSWLHLEIKKALYVHWETDEGFRHRRLTNRANRVLARSSKYTGGSEIFMKTKARLSKSLDCDAILAETFNYTHTLKENKERFADQRSADHYQNRKDASGSAVSVVDLEIASESYKNHVYGLESFFASSLRTSTLRPSSASATNRAINPEEGIDLRLQVQELIGLSNGLFRPI</sequence>
<proteinExistence type="predicted"/>
<evidence type="ECO:0000313" key="1">
    <source>
        <dbReference type="EMBL" id="RYQ99446.1"/>
    </source>
</evidence>
<keyword evidence="2" id="KW-1185">Reference proteome</keyword>
<protein>
    <submittedName>
        <fullName evidence="1">Uncharacterized protein</fullName>
    </submittedName>
</protein>